<gene>
    <name evidence="2" type="ORF">R1sor_008728</name>
</gene>
<feature type="compositionally biased region" description="Low complexity" evidence="1">
    <location>
        <begin position="71"/>
        <end position="98"/>
    </location>
</feature>
<feature type="compositionally biased region" description="Basic and acidic residues" evidence="1">
    <location>
        <begin position="219"/>
        <end position="229"/>
    </location>
</feature>
<feature type="compositionally biased region" description="Gly residues" evidence="1">
    <location>
        <begin position="57"/>
        <end position="70"/>
    </location>
</feature>
<dbReference type="EMBL" id="JBJQOH010000003">
    <property type="protein sequence ID" value="KAL3695077.1"/>
    <property type="molecule type" value="Genomic_DNA"/>
</dbReference>
<accession>A0ABD3HX16</accession>
<protein>
    <submittedName>
        <fullName evidence="2">Uncharacterized protein</fullName>
    </submittedName>
</protein>
<feature type="compositionally biased region" description="Low complexity" evidence="1">
    <location>
        <begin position="44"/>
        <end position="56"/>
    </location>
</feature>
<keyword evidence="3" id="KW-1185">Reference proteome</keyword>
<feature type="compositionally biased region" description="Acidic residues" evidence="1">
    <location>
        <begin position="354"/>
        <end position="369"/>
    </location>
</feature>
<reference evidence="2 3" key="1">
    <citation type="submission" date="2024-09" db="EMBL/GenBank/DDBJ databases">
        <title>Chromosome-scale assembly of Riccia sorocarpa.</title>
        <authorList>
            <person name="Paukszto L."/>
        </authorList>
    </citation>
    <scope>NUCLEOTIDE SEQUENCE [LARGE SCALE GENOMIC DNA]</scope>
    <source>
        <strain evidence="2">LP-2024</strain>
        <tissue evidence="2">Aerial parts of the thallus</tissue>
    </source>
</reference>
<proteinExistence type="predicted"/>
<feature type="region of interest" description="Disordered" evidence="1">
    <location>
        <begin position="1"/>
        <end position="141"/>
    </location>
</feature>
<feature type="region of interest" description="Disordered" evidence="1">
    <location>
        <begin position="485"/>
        <end position="535"/>
    </location>
</feature>
<feature type="compositionally biased region" description="Low complexity" evidence="1">
    <location>
        <begin position="9"/>
        <end position="20"/>
    </location>
</feature>
<feature type="region of interest" description="Disordered" evidence="1">
    <location>
        <begin position="176"/>
        <end position="234"/>
    </location>
</feature>
<comment type="caution">
    <text evidence="2">The sequence shown here is derived from an EMBL/GenBank/DDBJ whole genome shotgun (WGS) entry which is preliminary data.</text>
</comment>
<evidence type="ECO:0000313" key="3">
    <source>
        <dbReference type="Proteomes" id="UP001633002"/>
    </source>
</evidence>
<sequence length="535" mass="57066">MVRDPGRAPSGTPPSQGGQPDRQERHRTHGTGAGGVRPTPSTVSGGRPPTGHSRGSSGRGAGATGAGSSGGKTPRVTTGTASRSSSTSSQTSIPVTVSAPTPSVFAPATSRRGSIGRASGEGPSGEGPSRPTLDPIDVSHMFEPGSNVAAFTREQMQEWMDRFFTVKLQQFATEMGLGSTPSASGGGASTEQEDTTRRRRSRSSHEDDTRHRSGRSRRTSPDVDGDRRPQPVPLVQIQMDRLDIAKRLAAKYGPISARHKNARARVESRRQKNAMATNPYGHQGFSGFRARFMKEFGVYPEPKHNAFLRAHGMKKVFEFVRNGRDIPEVGECSNAEVGAADGAAAAGGSAVGADGDDAEFDESNGEEENDHGQTPQQEPVEEDGEDEEDSPSRYEIREHFREPVQPVQPPVQPSAEPVITEAQRIIRFVMGGESSAPRTMAPLPSVQSAIPLGPQQSVLQAIPLDPQDTVARTATTLTVTPQPSVVRTVVSDPSGARTTVPEPSSRQTRAQTQIQPASARGTEERRAKKSKKSKK</sequence>
<dbReference type="AlphaFoldDB" id="A0ABD3HX16"/>
<dbReference type="Proteomes" id="UP001633002">
    <property type="component" value="Unassembled WGS sequence"/>
</dbReference>
<organism evidence="2 3">
    <name type="scientific">Riccia sorocarpa</name>
    <dbReference type="NCBI Taxonomy" id="122646"/>
    <lineage>
        <taxon>Eukaryota</taxon>
        <taxon>Viridiplantae</taxon>
        <taxon>Streptophyta</taxon>
        <taxon>Embryophyta</taxon>
        <taxon>Marchantiophyta</taxon>
        <taxon>Marchantiopsida</taxon>
        <taxon>Marchantiidae</taxon>
        <taxon>Marchantiales</taxon>
        <taxon>Ricciaceae</taxon>
        <taxon>Riccia</taxon>
    </lineage>
</organism>
<feature type="compositionally biased region" description="Low complexity" evidence="1">
    <location>
        <begin position="116"/>
        <end position="131"/>
    </location>
</feature>
<evidence type="ECO:0000256" key="1">
    <source>
        <dbReference type="SAM" id="MobiDB-lite"/>
    </source>
</evidence>
<feature type="compositionally biased region" description="Acidic residues" evidence="1">
    <location>
        <begin position="379"/>
        <end position="389"/>
    </location>
</feature>
<evidence type="ECO:0000313" key="2">
    <source>
        <dbReference type="EMBL" id="KAL3695077.1"/>
    </source>
</evidence>
<feature type="region of interest" description="Disordered" evidence="1">
    <location>
        <begin position="346"/>
        <end position="392"/>
    </location>
</feature>
<feature type="compositionally biased region" description="Polar residues" evidence="1">
    <location>
        <begin position="501"/>
        <end position="516"/>
    </location>
</feature>
<name>A0ABD3HX16_9MARC</name>